<dbReference type="PANTHER" id="PTHR34301:SF8">
    <property type="entry name" value="ATPASE DOMAIN-CONTAINING PROTEIN"/>
    <property type="match status" value="1"/>
</dbReference>
<dbReference type="InterPro" id="IPR011579">
    <property type="entry name" value="ATPase_dom"/>
</dbReference>
<evidence type="ECO:0000313" key="3">
    <source>
        <dbReference type="Proteomes" id="UP000245638"/>
    </source>
</evidence>
<gene>
    <name evidence="2" type="ORF">DDW13_04080</name>
</gene>
<dbReference type="GO" id="GO:0005524">
    <property type="term" value="F:ATP binding"/>
    <property type="evidence" value="ECO:0007669"/>
    <property type="project" value="InterPro"/>
</dbReference>
<evidence type="ECO:0000259" key="1">
    <source>
        <dbReference type="Pfam" id="PF01637"/>
    </source>
</evidence>
<dbReference type="AlphaFoldDB" id="A0A2T9X7D0"/>
<accession>A0A2T9X7D0</accession>
<proteinExistence type="predicted"/>
<dbReference type="Gene3D" id="3.40.50.300">
    <property type="entry name" value="P-loop containing nucleotide triphosphate hydrolases"/>
    <property type="match status" value="1"/>
</dbReference>
<organism evidence="2 3">
    <name type="scientific">Acidianus hospitalis</name>
    <dbReference type="NCBI Taxonomy" id="563177"/>
    <lineage>
        <taxon>Archaea</taxon>
        <taxon>Thermoproteota</taxon>
        <taxon>Thermoprotei</taxon>
        <taxon>Sulfolobales</taxon>
        <taxon>Sulfolobaceae</taxon>
        <taxon>Acidianus</taxon>
    </lineage>
</organism>
<dbReference type="Pfam" id="PF01637">
    <property type="entry name" value="ATPase_2"/>
    <property type="match status" value="1"/>
</dbReference>
<comment type="caution">
    <text evidence="2">The sequence shown here is derived from an EMBL/GenBank/DDBJ whole genome shotgun (WGS) entry which is preliminary data.</text>
</comment>
<name>A0A2T9X7D0_9CREN</name>
<protein>
    <recommendedName>
        <fullName evidence="1">ATPase domain-containing protein</fullName>
    </recommendedName>
</protein>
<dbReference type="InterPro" id="IPR027417">
    <property type="entry name" value="P-loop_NTPase"/>
</dbReference>
<dbReference type="SUPFAM" id="SSF52540">
    <property type="entry name" value="P-loop containing nucleoside triphosphate hydrolases"/>
    <property type="match status" value="1"/>
</dbReference>
<dbReference type="Gene3D" id="1.10.8.60">
    <property type="match status" value="1"/>
</dbReference>
<dbReference type="PANTHER" id="PTHR34301">
    <property type="entry name" value="DNA-BINDING PROTEIN-RELATED"/>
    <property type="match status" value="1"/>
</dbReference>
<sequence length="440" mass="50746">MDIFTTDARPFPEYLYGREDEIKRLISLVNTEDFHIALIGGMRRTGKTSLLLSLLKIFTHSKYKEEYNINDAYFPLYIEMDAVKSLEDFNSKLYNRILSNHTWRLIQNTKVEKKVKNVINCFKEKYETFKGYNLSIPSVIGIGEQKGYQDPYASSISRILESLSSCLYDEKVKFGLVVIDEFQKILDWKDEEQQTFIEILKEIYDVYHNLKVFITGSVISSTEKLFSTEYDKPMHGRRIDKIYLMPISVEASKKMLEDGFREHNINDELAVTSGVTIGMGIPGLLTYYGKFLVNYYSKESPEKAIEDASRDAYIQLGKEVEEEITHLKKIKDDGRYLEASKIIVREGGKIIPSKLAEFLKISVNSAEIILNKLTEIGFINKKNNEYEVVDNTLITLLYNEVSFKWDLCPICNKGKSLIQPFVNTVLYSCGHVVAVRKIFP</sequence>
<feature type="domain" description="ATPase" evidence="1">
    <location>
        <begin position="17"/>
        <end position="263"/>
    </location>
</feature>
<dbReference type="Proteomes" id="UP000245638">
    <property type="component" value="Unassembled WGS sequence"/>
</dbReference>
<dbReference type="EMBL" id="QEFD01000126">
    <property type="protein sequence ID" value="PVU75999.1"/>
    <property type="molecule type" value="Genomic_DNA"/>
</dbReference>
<evidence type="ECO:0000313" key="2">
    <source>
        <dbReference type="EMBL" id="PVU75999.1"/>
    </source>
</evidence>
<reference evidence="2 3" key="1">
    <citation type="journal article" date="2015" name="Appl. Environ. Microbiol.">
        <title>Nanoarchaeota, Their Sulfolobales Host, and Nanoarchaeota Virus Distribution across Yellowstone National Park Hot Springs.</title>
        <authorList>
            <person name="Munson-McGee J.H."/>
            <person name="Field E.K."/>
            <person name="Bateson M."/>
            <person name="Rooney C."/>
            <person name="Stepanauskas R."/>
            <person name="Young M.J."/>
        </authorList>
    </citation>
    <scope>NUCLEOTIDE SEQUENCE [LARGE SCALE GENOMIC DNA]</scope>
    <source>
        <strain evidence="2">SCGC AC-742_N10</strain>
    </source>
</reference>